<evidence type="ECO:0000313" key="1">
    <source>
        <dbReference type="EMBL" id="NMD98748.1"/>
    </source>
</evidence>
<organism evidence="1 2">
    <name type="scientific">Selenomonas bovis</name>
    <dbReference type="NCBI Taxonomy" id="416586"/>
    <lineage>
        <taxon>Bacteria</taxon>
        <taxon>Bacillati</taxon>
        <taxon>Bacillota</taxon>
        <taxon>Negativicutes</taxon>
        <taxon>Selenomonadales</taxon>
        <taxon>Selenomonadaceae</taxon>
        <taxon>Selenomonas</taxon>
    </lineage>
</organism>
<dbReference type="Proteomes" id="UP000543804">
    <property type="component" value="Unassembled WGS sequence"/>
</dbReference>
<sequence>MTKMERWMAYFANQLDDHEREELAMSDAAISGAMDAARVFLADDDERWNYINRQMAILDYNSGIQDSREEGLREGRREGRREGIGIGRVGMLAELVRDGILTPGQAAEKAGMREKEFQKAMENLKMSNEETP</sequence>
<proteinExistence type="predicted"/>
<comment type="caution">
    <text evidence="1">The sequence shown here is derived from an EMBL/GenBank/DDBJ whole genome shotgun (WGS) entry which is preliminary data.</text>
</comment>
<name>A0A848B6D1_9FIRM</name>
<evidence type="ECO:0000313" key="2">
    <source>
        <dbReference type="Proteomes" id="UP000543804"/>
    </source>
</evidence>
<dbReference type="AlphaFoldDB" id="A0A848B6D1"/>
<protein>
    <recommendedName>
        <fullName evidence="3">Transposase</fullName>
    </recommendedName>
</protein>
<accession>A0A848B6D1</accession>
<evidence type="ECO:0008006" key="3">
    <source>
        <dbReference type="Google" id="ProtNLM"/>
    </source>
</evidence>
<reference evidence="1 2" key="1">
    <citation type="submission" date="2020-04" db="EMBL/GenBank/DDBJ databases">
        <authorList>
            <person name="Hitch T.C.A."/>
            <person name="Wylensek D."/>
            <person name="Clavel T."/>
        </authorList>
    </citation>
    <scope>NUCLEOTIDE SEQUENCE [LARGE SCALE GENOMIC DNA]</scope>
    <source>
        <strain evidence="1 2">PG-130-P53-12</strain>
    </source>
</reference>
<dbReference type="EMBL" id="JABAFA010000010">
    <property type="protein sequence ID" value="NMD98748.1"/>
    <property type="molecule type" value="Genomic_DNA"/>
</dbReference>
<gene>
    <name evidence="1" type="ORF">HF878_04510</name>
</gene>
<keyword evidence="2" id="KW-1185">Reference proteome</keyword>